<dbReference type="Proteomes" id="UP000076532">
    <property type="component" value="Unassembled WGS sequence"/>
</dbReference>
<accession>A0A167XPL3</accession>
<dbReference type="AlphaFoldDB" id="A0A167XPL3"/>
<reference evidence="1 2" key="1">
    <citation type="journal article" date="2016" name="Mol. Biol. Evol.">
        <title>Comparative Genomics of Early-Diverging Mushroom-Forming Fungi Provides Insights into the Origins of Lignocellulose Decay Capabilities.</title>
        <authorList>
            <person name="Nagy L.G."/>
            <person name="Riley R."/>
            <person name="Tritt A."/>
            <person name="Adam C."/>
            <person name="Daum C."/>
            <person name="Floudas D."/>
            <person name="Sun H."/>
            <person name="Yadav J.S."/>
            <person name="Pangilinan J."/>
            <person name="Larsson K.H."/>
            <person name="Matsuura K."/>
            <person name="Barry K."/>
            <person name="Labutti K."/>
            <person name="Kuo R."/>
            <person name="Ohm R.A."/>
            <person name="Bhattacharya S.S."/>
            <person name="Shirouzu T."/>
            <person name="Yoshinaga Y."/>
            <person name="Martin F.M."/>
            <person name="Grigoriev I.V."/>
            <person name="Hibbett D.S."/>
        </authorList>
    </citation>
    <scope>NUCLEOTIDE SEQUENCE [LARGE SCALE GENOMIC DNA]</scope>
    <source>
        <strain evidence="1 2">CBS 109695</strain>
    </source>
</reference>
<evidence type="ECO:0000313" key="1">
    <source>
        <dbReference type="EMBL" id="KZP07434.1"/>
    </source>
</evidence>
<name>A0A167XPL3_9AGAM</name>
<sequence length="52" mass="5882">IPPRNKEKISISTFALTWHRPNGPSQLYPVALLVWFLYLPSSSYSISHAPSL</sequence>
<keyword evidence="2" id="KW-1185">Reference proteome</keyword>
<evidence type="ECO:0000313" key="2">
    <source>
        <dbReference type="Proteomes" id="UP000076532"/>
    </source>
</evidence>
<proteinExistence type="predicted"/>
<organism evidence="1 2">
    <name type="scientific">Athelia psychrophila</name>
    <dbReference type="NCBI Taxonomy" id="1759441"/>
    <lineage>
        <taxon>Eukaryota</taxon>
        <taxon>Fungi</taxon>
        <taxon>Dikarya</taxon>
        <taxon>Basidiomycota</taxon>
        <taxon>Agaricomycotina</taxon>
        <taxon>Agaricomycetes</taxon>
        <taxon>Agaricomycetidae</taxon>
        <taxon>Atheliales</taxon>
        <taxon>Atheliaceae</taxon>
        <taxon>Athelia</taxon>
    </lineage>
</organism>
<dbReference type="EMBL" id="KV417751">
    <property type="protein sequence ID" value="KZP07434.1"/>
    <property type="molecule type" value="Genomic_DNA"/>
</dbReference>
<gene>
    <name evidence="1" type="ORF">FIBSPDRAFT_875442</name>
</gene>
<feature type="non-terminal residue" evidence="1">
    <location>
        <position position="1"/>
    </location>
</feature>
<protein>
    <submittedName>
        <fullName evidence="1">Uncharacterized protein</fullName>
    </submittedName>
</protein>